<evidence type="ECO:0000313" key="2">
    <source>
        <dbReference type="EMBL" id="TCK02728.1"/>
    </source>
</evidence>
<dbReference type="InterPro" id="IPR039422">
    <property type="entry name" value="MarR/SlyA-like"/>
</dbReference>
<evidence type="ECO:0000259" key="1">
    <source>
        <dbReference type="PROSITE" id="PS50995"/>
    </source>
</evidence>
<dbReference type="InterPro" id="IPR036388">
    <property type="entry name" value="WH-like_DNA-bd_sf"/>
</dbReference>
<dbReference type="Proteomes" id="UP000294546">
    <property type="component" value="Unassembled WGS sequence"/>
</dbReference>
<dbReference type="PRINTS" id="PR00598">
    <property type="entry name" value="HTHMARR"/>
</dbReference>
<dbReference type="RefSeq" id="WP_132297944.1">
    <property type="nucleotide sequence ID" value="NZ_SMFU01000014.1"/>
</dbReference>
<dbReference type="OrthoDB" id="32523at2"/>
<accession>A0A4R1G5E1</accession>
<dbReference type="Gene3D" id="1.10.10.10">
    <property type="entry name" value="Winged helix-like DNA-binding domain superfamily/Winged helix DNA-binding domain"/>
    <property type="match status" value="1"/>
</dbReference>
<gene>
    <name evidence="2" type="ORF">CLV83_4425</name>
</gene>
<dbReference type="PANTHER" id="PTHR33164:SF89">
    <property type="entry name" value="MARR FAMILY REGULATORY PROTEIN"/>
    <property type="match status" value="1"/>
</dbReference>
<protein>
    <submittedName>
        <fullName evidence="2">MarR family transcriptional regulator</fullName>
    </submittedName>
</protein>
<dbReference type="GO" id="GO:0006950">
    <property type="term" value="P:response to stress"/>
    <property type="evidence" value="ECO:0007669"/>
    <property type="project" value="TreeGrafter"/>
</dbReference>
<dbReference type="AlphaFoldDB" id="A0A4R1G5E1"/>
<dbReference type="SUPFAM" id="SSF46785">
    <property type="entry name" value="Winged helix' DNA-binding domain"/>
    <property type="match status" value="1"/>
</dbReference>
<name>A0A4R1G5E1_9GAMM</name>
<dbReference type="PROSITE" id="PS50995">
    <property type="entry name" value="HTH_MARR_2"/>
    <property type="match status" value="1"/>
</dbReference>
<proteinExistence type="predicted"/>
<reference evidence="2 3" key="1">
    <citation type="submission" date="2019-03" db="EMBL/GenBank/DDBJ databases">
        <title>Genomic Encyclopedia of Archaeal and Bacterial Type Strains, Phase II (KMG-II): from individual species to whole genera.</title>
        <authorList>
            <person name="Goeker M."/>
        </authorList>
    </citation>
    <scope>NUCLEOTIDE SEQUENCE [LARGE SCALE GENOMIC DNA]</scope>
    <source>
        <strain evidence="2 3">DSM 27697</strain>
    </source>
</reference>
<dbReference type="InterPro" id="IPR036390">
    <property type="entry name" value="WH_DNA-bd_sf"/>
</dbReference>
<dbReference type="SMART" id="SM00347">
    <property type="entry name" value="HTH_MARR"/>
    <property type="match status" value="1"/>
</dbReference>
<sequence>MKASDNQALKLGEVDFGILNELTGYWLRWAQLNTYKNIRCFFFDEFDITPGLFGVLEVVGCNPGLTQTAVAKAIGNDRSAMVAIVDKLEKRGLIERKPSETDRRSNALFLTSAGKVFRDRVAGRAWDHNEEFFSMLTAEEHQQFVGLLKRVALAGPSTEAKQ</sequence>
<keyword evidence="3" id="KW-1185">Reference proteome</keyword>
<feature type="domain" description="HTH marR-type" evidence="1">
    <location>
        <begin position="1"/>
        <end position="153"/>
    </location>
</feature>
<organism evidence="2 3">
    <name type="scientific">Marinobacterium mangrovicola</name>
    <dbReference type="NCBI Taxonomy" id="1476959"/>
    <lineage>
        <taxon>Bacteria</taxon>
        <taxon>Pseudomonadati</taxon>
        <taxon>Pseudomonadota</taxon>
        <taxon>Gammaproteobacteria</taxon>
        <taxon>Oceanospirillales</taxon>
        <taxon>Oceanospirillaceae</taxon>
        <taxon>Marinobacterium</taxon>
    </lineage>
</organism>
<dbReference type="PANTHER" id="PTHR33164">
    <property type="entry name" value="TRANSCRIPTIONAL REGULATOR, MARR FAMILY"/>
    <property type="match status" value="1"/>
</dbReference>
<dbReference type="Pfam" id="PF12802">
    <property type="entry name" value="MarR_2"/>
    <property type="match status" value="1"/>
</dbReference>
<evidence type="ECO:0000313" key="3">
    <source>
        <dbReference type="Proteomes" id="UP000294546"/>
    </source>
</evidence>
<comment type="caution">
    <text evidence="2">The sequence shown here is derived from an EMBL/GenBank/DDBJ whole genome shotgun (WGS) entry which is preliminary data.</text>
</comment>
<dbReference type="EMBL" id="SMFU01000014">
    <property type="protein sequence ID" value="TCK02728.1"/>
    <property type="molecule type" value="Genomic_DNA"/>
</dbReference>
<dbReference type="InterPro" id="IPR000835">
    <property type="entry name" value="HTH_MarR-typ"/>
</dbReference>
<dbReference type="GO" id="GO:0003700">
    <property type="term" value="F:DNA-binding transcription factor activity"/>
    <property type="evidence" value="ECO:0007669"/>
    <property type="project" value="InterPro"/>
</dbReference>